<evidence type="ECO:0000256" key="4">
    <source>
        <dbReference type="ARBA" id="ARBA00004486"/>
    </source>
</evidence>
<proteinExistence type="predicted"/>
<evidence type="ECO:0000256" key="7">
    <source>
        <dbReference type="ARBA" id="ARBA00023136"/>
    </source>
</evidence>
<comment type="function">
    <text evidence="9">Scaffold protein that connects plasma membrane proteins with members of the ezrin/moesin/radixin family and thereby helps to link them to the actin cytoskeleton and to regulate their surface expression.</text>
</comment>
<reference evidence="12 13" key="1">
    <citation type="journal article" date="2018" name="Nat. Ecol. Evol.">
        <title>Shark genomes provide insights into elasmobranch evolution and the origin of vertebrates.</title>
        <authorList>
            <person name="Hara Y"/>
            <person name="Yamaguchi K"/>
            <person name="Onimaru K"/>
            <person name="Kadota M"/>
            <person name="Koyanagi M"/>
            <person name="Keeley SD"/>
            <person name="Tatsumi K"/>
            <person name="Tanaka K"/>
            <person name="Motone F"/>
            <person name="Kageyama Y"/>
            <person name="Nozu R"/>
            <person name="Adachi N"/>
            <person name="Nishimura O"/>
            <person name="Nakagawa R"/>
            <person name="Tanegashima C"/>
            <person name="Kiyatake I"/>
            <person name="Matsumoto R"/>
            <person name="Murakumo K"/>
            <person name="Nishida K"/>
            <person name="Terakita A"/>
            <person name="Kuratani S"/>
            <person name="Sato K"/>
            <person name="Hyodo S Kuraku.S."/>
        </authorList>
    </citation>
    <scope>NUCLEOTIDE SEQUENCE [LARGE SCALE GENOMIC DNA]</scope>
</reference>
<dbReference type="InterPro" id="IPR017300">
    <property type="entry name" value="NHERF-1/NHERF-2"/>
</dbReference>
<evidence type="ECO:0000256" key="2">
    <source>
        <dbReference type="ARBA" id="ARBA00004184"/>
    </source>
</evidence>
<evidence type="ECO:0000256" key="6">
    <source>
        <dbReference type="ARBA" id="ARBA00022737"/>
    </source>
</evidence>
<keyword evidence="6" id="KW-0677">Repeat</keyword>
<dbReference type="EMBL" id="BEZZ01000371">
    <property type="protein sequence ID" value="GCC31533.1"/>
    <property type="molecule type" value="Genomic_DNA"/>
</dbReference>
<feature type="compositionally biased region" description="Low complexity" evidence="10">
    <location>
        <begin position="278"/>
        <end position="308"/>
    </location>
</feature>
<dbReference type="GO" id="GO:0043495">
    <property type="term" value="F:protein-membrane adaptor activity"/>
    <property type="evidence" value="ECO:0007669"/>
    <property type="project" value="TreeGrafter"/>
</dbReference>
<evidence type="ECO:0000256" key="1">
    <source>
        <dbReference type="ARBA" id="ARBA00004105"/>
    </source>
</evidence>
<evidence type="ECO:0000313" key="13">
    <source>
        <dbReference type="Proteomes" id="UP000287033"/>
    </source>
</evidence>
<dbReference type="SMART" id="SM00228">
    <property type="entry name" value="PDZ"/>
    <property type="match status" value="2"/>
</dbReference>
<feature type="domain" description="PDZ" evidence="11">
    <location>
        <begin position="159"/>
        <end position="239"/>
    </location>
</feature>
<dbReference type="CDD" id="cd06768">
    <property type="entry name" value="PDZ_NHERF-like"/>
    <property type="match status" value="2"/>
</dbReference>
<dbReference type="GO" id="GO:0001726">
    <property type="term" value="C:ruffle"/>
    <property type="evidence" value="ECO:0007669"/>
    <property type="project" value="UniProtKB-SubCell"/>
</dbReference>
<keyword evidence="13" id="KW-1185">Reference proteome</keyword>
<evidence type="ECO:0000313" key="12">
    <source>
        <dbReference type="EMBL" id="GCC31533.1"/>
    </source>
</evidence>
<comment type="caution">
    <text evidence="12">The sequence shown here is derived from an EMBL/GenBank/DDBJ whole genome shotgun (WGS) entry which is preliminary data.</text>
</comment>
<dbReference type="FunFam" id="2.30.42.10:FF:000068">
    <property type="entry name" value="Na(+)/H(+) exchange regulatory cofactor NHE-RF"/>
    <property type="match status" value="2"/>
</dbReference>
<dbReference type="GO" id="GO:0005902">
    <property type="term" value="C:microvillus"/>
    <property type="evidence" value="ECO:0007669"/>
    <property type="project" value="UniProtKB-SubCell"/>
</dbReference>
<comment type="subcellular location">
    <subcellularLocation>
        <location evidence="4">Cell projection</location>
        <location evidence="4">Filopodium</location>
    </subcellularLocation>
    <subcellularLocation>
        <location evidence="1">Cell projection</location>
        <location evidence="1">Microvillus</location>
    </subcellularLocation>
    <subcellularLocation>
        <location evidence="3">Cell projection</location>
        <location evidence="3">Ruffle</location>
    </subcellularLocation>
    <subcellularLocation>
        <location evidence="2 9">Endomembrane system</location>
        <topology evidence="2 9">Peripheral membrane protein</topology>
    </subcellularLocation>
</comment>
<dbReference type="AlphaFoldDB" id="A0A401SMD0"/>
<evidence type="ECO:0000256" key="3">
    <source>
        <dbReference type="ARBA" id="ARBA00004466"/>
    </source>
</evidence>
<dbReference type="Pfam" id="PF00595">
    <property type="entry name" value="PDZ"/>
    <property type="match status" value="2"/>
</dbReference>
<protein>
    <recommendedName>
        <fullName evidence="9">Na(+)/H(+) exchange regulatory cofactor NHE-RF</fullName>
    </recommendedName>
</protein>
<evidence type="ECO:0000256" key="10">
    <source>
        <dbReference type="SAM" id="MobiDB-lite"/>
    </source>
</evidence>
<dbReference type="InterPro" id="IPR001478">
    <property type="entry name" value="PDZ"/>
</dbReference>
<dbReference type="Proteomes" id="UP000287033">
    <property type="component" value="Unassembled WGS sequence"/>
</dbReference>
<evidence type="ECO:0000256" key="5">
    <source>
        <dbReference type="ARBA" id="ARBA00022687"/>
    </source>
</evidence>
<feature type="compositionally biased region" description="Basic and acidic residues" evidence="10">
    <location>
        <begin position="352"/>
        <end position="362"/>
    </location>
</feature>
<dbReference type="Gene3D" id="2.30.42.10">
    <property type="match status" value="2"/>
</dbReference>
<dbReference type="PANTHER" id="PTHR14191:SF7">
    <property type="entry name" value="NA(+)_H(+) EXCHANGE REGULATORY COFACTOR NHE-RF1"/>
    <property type="match status" value="1"/>
</dbReference>
<dbReference type="OMA" id="KECNVVP"/>
<evidence type="ECO:0000256" key="9">
    <source>
        <dbReference type="PIRNR" id="PIRNR037866"/>
    </source>
</evidence>
<dbReference type="InterPro" id="IPR036034">
    <property type="entry name" value="PDZ_sf"/>
</dbReference>
<feature type="domain" description="PDZ" evidence="11">
    <location>
        <begin position="10"/>
        <end position="90"/>
    </location>
</feature>
<name>A0A401SMD0_CHIPU</name>
<keyword evidence="5" id="KW-0879">Wnt signaling pathway</keyword>
<dbReference type="InterPro" id="IPR015098">
    <property type="entry name" value="EBP50_C"/>
</dbReference>
<dbReference type="SUPFAM" id="SSF50156">
    <property type="entry name" value="PDZ domain-like"/>
    <property type="match status" value="2"/>
</dbReference>
<feature type="compositionally biased region" description="Basic and acidic residues" evidence="10">
    <location>
        <begin position="144"/>
        <end position="157"/>
    </location>
</feature>
<accession>A0A401SMD0</accession>
<dbReference type="STRING" id="137246.A0A401SMD0"/>
<dbReference type="PROSITE" id="PS50106">
    <property type="entry name" value="PDZ"/>
    <property type="match status" value="2"/>
</dbReference>
<evidence type="ECO:0000259" key="11">
    <source>
        <dbReference type="PROSITE" id="PS50106"/>
    </source>
</evidence>
<sequence length="362" mass="39093">MTKEQLRPRLCIIEKGPSGYGFHLHGEKGKTGQFIRLVEAASPAERAGLRAGDKVVQVNGDNVEQDSHQQVVQKIKAVAEQTRLLVVDRETDDLLRARGLVCKEEYIDGIPDPTESDEGQQEDPEEKSPAAEPKAADTVSQSSSEKEVSAPTKELRPRLCRMQKGSNGYGFNLHSEKSKVGQYIRAVDADSPAERSGLLPQDRIIEVNGESVEGKQHSDVVTAIKTGGTETSLLVVDPETDEFFKKCKVPPSVAHLTGPLPQLIVNGEIEQKANGDVSATVTPTPAPSSNSSSAPSTPTTPSRDTSAPVVKPQPESDKTVDEVGLSLSTSAAEAKEKVHSKRSSKRAPQMDWSKKNELFSNL</sequence>
<dbReference type="InterPro" id="IPR051067">
    <property type="entry name" value="NHER"/>
</dbReference>
<dbReference type="PIRSF" id="PIRSF037866">
    <property type="entry name" value="EBP50"/>
    <property type="match status" value="1"/>
</dbReference>
<dbReference type="GO" id="GO:0016324">
    <property type="term" value="C:apical plasma membrane"/>
    <property type="evidence" value="ECO:0007669"/>
    <property type="project" value="TreeGrafter"/>
</dbReference>
<evidence type="ECO:0000256" key="8">
    <source>
        <dbReference type="ARBA" id="ARBA00023273"/>
    </source>
</evidence>
<dbReference type="OrthoDB" id="10007415at2759"/>
<feature type="region of interest" description="Disordered" evidence="10">
    <location>
        <begin position="106"/>
        <end position="158"/>
    </location>
</feature>
<dbReference type="GO" id="GO:0016055">
    <property type="term" value="P:Wnt signaling pathway"/>
    <property type="evidence" value="ECO:0007669"/>
    <property type="project" value="UniProtKB-KW"/>
</dbReference>
<feature type="region of interest" description="Disordered" evidence="10">
    <location>
        <begin position="269"/>
        <end position="362"/>
    </location>
</feature>
<dbReference type="GO" id="GO:0012505">
    <property type="term" value="C:endomembrane system"/>
    <property type="evidence" value="ECO:0007669"/>
    <property type="project" value="UniProtKB-SubCell"/>
</dbReference>
<organism evidence="12 13">
    <name type="scientific">Chiloscyllium punctatum</name>
    <name type="common">Brownbanded bambooshark</name>
    <name type="synonym">Hemiscyllium punctatum</name>
    <dbReference type="NCBI Taxonomy" id="137246"/>
    <lineage>
        <taxon>Eukaryota</taxon>
        <taxon>Metazoa</taxon>
        <taxon>Chordata</taxon>
        <taxon>Craniata</taxon>
        <taxon>Vertebrata</taxon>
        <taxon>Chondrichthyes</taxon>
        <taxon>Elasmobranchii</taxon>
        <taxon>Galeomorphii</taxon>
        <taxon>Galeoidea</taxon>
        <taxon>Orectolobiformes</taxon>
        <taxon>Hemiscylliidae</taxon>
        <taxon>Chiloscyllium</taxon>
    </lineage>
</organism>
<keyword evidence="7 9" id="KW-0472">Membrane</keyword>
<dbReference type="GO" id="GO:0030175">
    <property type="term" value="C:filopodium"/>
    <property type="evidence" value="ECO:0007669"/>
    <property type="project" value="UniProtKB-SubCell"/>
</dbReference>
<dbReference type="GO" id="GO:0005102">
    <property type="term" value="F:signaling receptor binding"/>
    <property type="evidence" value="ECO:0007669"/>
    <property type="project" value="TreeGrafter"/>
</dbReference>
<dbReference type="GO" id="GO:0072659">
    <property type="term" value="P:protein localization to plasma membrane"/>
    <property type="evidence" value="ECO:0007669"/>
    <property type="project" value="TreeGrafter"/>
</dbReference>
<dbReference type="Pfam" id="PF09007">
    <property type="entry name" value="EBP50_C"/>
    <property type="match status" value="1"/>
</dbReference>
<dbReference type="PANTHER" id="PTHR14191">
    <property type="entry name" value="PDZ DOMAIN CONTAINING PROTEIN"/>
    <property type="match status" value="1"/>
</dbReference>
<keyword evidence="8" id="KW-0966">Cell projection</keyword>
<feature type="compositionally biased region" description="Acidic residues" evidence="10">
    <location>
        <begin position="114"/>
        <end position="125"/>
    </location>
</feature>
<gene>
    <name evidence="12" type="ORF">chiPu_0009992</name>
</gene>